<feature type="compositionally biased region" description="Low complexity" evidence="1">
    <location>
        <begin position="742"/>
        <end position="762"/>
    </location>
</feature>
<dbReference type="PANTHER" id="PTHR43628:SF1">
    <property type="entry name" value="CHITIN SYNTHASE REGULATORY FACTOR 2-RELATED"/>
    <property type="match status" value="1"/>
</dbReference>
<evidence type="ECO:0000256" key="1">
    <source>
        <dbReference type="SAM" id="MobiDB-lite"/>
    </source>
</evidence>
<feature type="compositionally biased region" description="Low complexity" evidence="1">
    <location>
        <begin position="864"/>
        <end position="874"/>
    </location>
</feature>
<dbReference type="InterPro" id="IPR006597">
    <property type="entry name" value="Sel1-like"/>
</dbReference>
<feature type="region of interest" description="Disordered" evidence="1">
    <location>
        <begin position="598"/>
        <end position="644"/>
    </location>
</feature>
<evidence type="ECO:0000313" key="2">
    <source>
        <dbReference type="EMBL" id="MFD2182289.1"/>
    </source>
</evidence>
<name>A0ABW5AH55_9BRAD</name>
<proteinExistence type="predicted"/>
<comment type="caution">
    <text evidence="2">The sequence shown here is derived from an EMBL/GenBank/DDBJ whole genome shotgun (WGS) entry which is preliminary data.</text>
</comment>
<protein>
    <recommendedName>
        <fullName evidence="4">Localization factor PodJL</fullName>
    </recommendedName>
</protein>
<feature type="region of interest" description="Disordered" evidence="1">
    <location>
        <begin position="519"/>
        <end position="539"/>
    </location>
</feature>
<evidence type="ECO:0008006" key="4">
    <source>
        <dbReference type="Google" id="ProtNLM"/>
    </source>
</evidence>
<feature type="compositionally biased region" description="Low complexity" evidence="1">
    <location>
        <begin position="823"/>
        <end position="857"/>
    </location>
</feature>
<organism evidence="2 3">
    <name type="scientific">Rhodoplanes azumiensis</name>
    <dbReference type="NCBI Taxonomy" id="1897628"/>
    <lineage>
        <taxon>Bacteria</taxon>
        <taxon>Pseudomonadati</taxon>
        <taxon>Pseudomonadota</taxon>
        <taxon>Alphaproteobacteria</taxon>
        <taxon>Hyphomicrobiales</taxon>
        <taxon>Nitrobacteraceae</taxon>
        <taxon>Rhodoplanes</taxon>
    </lineage>
</organism>
<gene>
    <name evidence="2" type="ORF">ACFSOX_09010</name>
</gene>
<dbReference type="SMART" id="SM00671">
    <property type="entry name" value="SEL1"/>
    <property type="match status" value="4"/>
</dbReference>
<feature type="region of interest" description="Disordered" evidence="1">
    <location>
        <begin position="262"/>
        <end position="281"/>
    </location>
</feature>
<dbReference type="Pfam" id="PF08238">
    <property type="entry name" value="Sel1"/>
    <property type="match status" value="4"/>
</dbReference>
<feature type="compositionally biased region" description="Low complexity" evidence="1">
    <location>
        <begin position="690"/>
        <end position="702"/>
    </location>
</feature>
<feature type="region of interest" description="Disordered" evidence="1">
    <location>
        <begin position="679"/>
        <end position="702"/>
    </location>
</feature>
<dbReference type="PANTHER" id="PTHR43628">
    <property type="entry name" value="ACTIVATOR OF C KINASE PROTEIN 1-RELATED"/>
    <property type="match status" value="1"/>
</dbReference>
<dbReference type="RefSeq" id="WP_378477471.1">
    <property type="nucleotide sequence ID" value="NZ_JBHUIW010000008.1"/>
</dbReference>
<dbReference type="SUPFAM" id="SSF81901">
    <property type="entry name" value="HCP-like"/>
    <property type="match status" value="1"/>
</dbReference>
<dbReference type="InterPro" id="IPR011990">
    <property type="entry name" value="TPR-like_helical_dom_sf"/>
</dbReference>
<feature type="compositionally biased region" description="Pro residues" evidence="1">
    <location>
        <begin position="875"/>
        <end position="891"/>
    </location>
</feature>
<accession>A0ABW5AH55</accession>
<dbReference type="Gene3D" id="1.25.40.10">
    <property type="entry name" value="Tetratricopeptide repeat domain"/>
    <property type="match status" value="1"/>
</dbReference>
<keyword evidence="3" id="KW-1185">Reference proteome</keyword>
<feature type="region of interest" description="Disordered" evidence="1">
    <location>
        <begin position="742"/>
        <end position="778"/>
    </location>
</feature>
<feature type="region of interest" description="Disordered" evidence="1">
    <location>
        <begin position="1107"/>
        <end position="1143"/>
    </location>
</feature>
<feature type="region of interest" description="Disordered" evidence="1">
    <location>
        <begin position="814"/>
        <end position="903"/>
    </location>
</feature>
<feature type="compositionally biased region" description="Pro residues" evidence="1">
    <location>
        <begin position="265"/>
        <end position="274"/>
    </location>
</feature>
<sequence>MAAPAMPSRALPDRDLVALCNRFEGITRQLERLVHTTLDTTTAAAPAKAPASASGGSPLDRAVAEIAARQRALDSESPPSVPSMFAPVMDPAALAPAPLDLSRLEEQLRLITTRIETLRSPCRAEEIASELREELRRIGRAVHDLVPRHAFEALEGEVRALASKLDQSRGGGFDPAVLAPLEQGLAEVRDALRGLGPGELAGSVNTLFHKIDEVTADGLDATVLHQLQDAVGTLRGIVSTVASGDALAALVAEVRALSEKIEQTPPAPAAPAPEPGFGSPQHELLASLERQICGIAETLAAQNAAQNVAQAAARAAPAAAGDVAPPAVAPPAAVPPTLEPLMASIAERLEKFDLLADERPSLAPIEDQISKLDDKLDRLGASAIDAAMVAQVEDRIRLLADKLDRIERSALDHPGLAPLESRIVDLVRKIEQSEQRLEMLPALERGMAELLAHVEALQARPAAPPEPSPALTALARDVESLRRNQEDADRRTREQLEAAHGTLGRMADRLASIEQDLRGAPRRPAPVDGPAPMAPAAMTPAPAAPAAVAPTVPPPASPPLVGPAMPGLTFGPAPAPAVAPGPVAAPAAAAPAARANGLAIPVGPPRRPTAPDGDHAEPAAGPSPDAPIEPGSGPPWNRGGRSAAERIAASQAALGPAVAPPAAETTGARPNFILAARRAAQAASEQPGTPAAAGAVSPAAVGRGRSLGDRVRALFMTTSVIVIAAALVPIGWSAFGPDGDTPSAPVAATPQAAAPSLAATGATDEKAGSRAGSQLADLVPPTERTAAARALSHAPPTARALLEKHMPKLKDDAALVAPPTPSAPATVPAAPSALPAPTATAPAAAPAASPPSRVAAVPVPPAPDVTGTVPVARLVPPPATPLPATPAPPAAGPAAPSDDGGAIEAWPETLPAAFSSKPLVAGVAARNPAAAYEIAMRYAEGRGVTADIAAAVPWFQRAAAAGLAPAQFRLGSLYEKGNGVKKDLAEARRWYAAAAERGNANAMHNIAVLYAEGIDGKPDFQTAVQWFTKAARHGVADSQYNLAILYARGIGTEQNLAEAYKWFAIAAQKGDKDAAKKRDDLAARLDQQSLTAARLAAQSFVPLVAPEDAMTVPPPPGGWEDAASGRGRAKPKSRIPMEQAARL</sequence>
<reference evidence="3" key="1">
    <citation type="journal article" date="2019" name="Int. J. Syst. Evol. Microbiol.">
        <title>The Global Catalogue of Microorganisms (GCM) 10K type strain sequencing project: providing services to taxonomists for standard genome sequencing and annotation.</title>
        <authorList>
            <consortium name="The Broad Institute Genomics Platform"/>
            <consortium name="The Broad Institute Genome Sequencing Center for Infectious Disease"/>
            <person name="Wu L."/>
            <person name="Ma J."/>
        </authorList>
    </citation>
    <scope>NUCLEOTIDE SEQUENCE [LARGE SCALE GENOMIC DNA]</scope>
    <source>
        <strain evidence="3">CGMCC 1.6774</strain>
    </source>
</reference>
<dbReference type="EMBL" id="JBHUIW010000008">
    <property type="protein sequence ID" value="MFD2182289.1"/>
    <property type="molecule type" value="Genomic_DNA"/>
</dbReference>
<dbReference type="Proteomes" id="UP001597314">
    <property type="component" value="Unassembled WGS sequence"/>
</dbReference>
<dbReference type="InterPro" id="IPR052945">
    <property type="entry name" value="Mitotic_Regulator"/>
</dbReference>
<evidence type="ECO:0000313" key="3">
    <source>
        <dbReference type="Proteomes" id="UP001597314"/>
    </source>
</evidence>
<feature type="compositionally biased region" description="Pro residues" evidence="1">
    <location>
        <begin position="523"/>
        <end position="533"/>
    </location>
</feature>